<dbReference type="InterPro" id="IPR000477">
    <property type="entry name" value="RT_dom"/>
</dbReference>
<accession>A0A0A9WB41</accession>
<dbReference type="Pfam" id="PF17919">
    <property type="entry name" value="RT_RNaseH_2"/>
    <property type="match status" value="1"/>
</dbReference>
<keyword evidence="2" id="KW-0540">Nuclease</keyword>
<dbReference type="PROSITE" id="PS50878">
    <property type="entry name" value="RT_POL"/>
    <property type="match status" value="1"/>
</dbReference>
<dbReference type="PANTHER" id="PTHR37984:SF5">
    <property type="entry name" value="PROTEIN NYNRIN-LIKE"/>
    <property type="match status" value="1"/>
</dbReference>
<sequence>KHLEIVFNRLNEYGLHINLSKSVFGAEQLEFLGYLITPEGSCPLPEKVRVITEYKLPETIQDLRRFLCMLNFYRRYLKNAAENQAILHDYLKGAKKKDTRKILWTPEAQEKFELCKQDLADATMLGYPNPDFVLSLAVDASDFAIGSVVQQYEEHGWKPIAFYSKKLNTAQKAYSTYDRELLGIYESVRKFKHLL</sequence>
<feature type="non-terminal residue" evidence="7">
    <location>
        <position position="1"/>
    </location>
</feature>
<protein>
    <submittedName>
        <fullName evidence="7">Retrovirus-related Pol polyprotein from transposon opus</fullName>
    </submittedName>
</protein>
<dbReference type="GO" id="GO:0003964">
    <property type="term" value="F:RNA-directed DNA polymerase activity"/>
    <property type="evidence" value="ECO:0007669"/>
    <property type="project" value="UniProtKB-KW"/>
</dbReference>
<keyword evidence="3" id="KW-0255">Endonuclease</keyword>
<name>A0A0A9WB41_LYGHE</name>
<evidence type="ECO:0000256" key="2">
    <source>
        <dbReference type="ARBA" id="ARBA00022722"/>
    </source>
</evidence>
<reference evidence="7" key="1">
    <citation type="journal article" date="2014" name="PLoS ONE">
        <title>Transcriptome-Based Identification of ABC Transporters in the Western Tarnished Plant Bug Lygus hesperus.</title>
        <authorList>
            <person name="Hull J.J."/>
            <person name="Chaney K."/>
            <person name="Geib S.M."/>
            <person name="Fabrick J.A."/>
            <person name="Brent C.S."/>
            <person name="Walsh D."/>
            <person name="Lavine L.C."/>
        </authorList>
    </citation>
    <scope>NUCLEOTIDE SEQUENCE</scope>
</reference>
<keyword evidence="4" id="KW-0695">RNA-directed DNA polymerase</keyword>
<keyword evidence="3" id="KW-0378">Hydrolase</keyword>
<keyword evidence="1" id="KW-0548">Nucleotidyltransferase</keyword>
<dbReference type="Gene3D" id="3.10.20.370">
    <property type="match status" value="1"/>
</dbReference>
<dbReference type="EMBL" id="GBHO01039003">
    <property type="protein sequence ID" value="JAG04601.1"/>
    <property type="molecule type" value="Transcribed_RNA"/>
</dbReference>
<evidence type="ECO:0000259" key="6">
    <source>
        <dbReference type="PROSITE" id="PS50878"/>
    </source>
</evidence>
<feature type="domain" description="Reverse transcriptase" evidence="6">
    <location>
        <begin position="1"/>
        <end position="36"/>
    </location>
</feature>
<dbReference type="SUPFAM" id="SSF56672">
    <property type="entry name" value="DNA/RNA polymerases"/>
    <property type="match status" value="1"/>
</dbReference>
<dbReference type="AlphaFoldDB" id="A0A0A9WB41"/>
<evidence type="ECO:0000256" key="4">
    <source>
        <dbReference type="ARBA" id="ARBA00022918"/>
    </source>
</evidence>
<dbReference type="InterPro" id="IPR043502">
    <property type="entry name" value="DNA/RNA_pol_sf"/>
</dbReference>
<dbReference type="InterPro" id="IPR050951">
    <property type="entry name" value="Retrovirus_Pol_polyprotein"/>
</dbReference>
<evidence type="ECO:0000256" key="3">
    <source>
        <dbReference type="ARBA" id="ARBA00022759"/>
    </source>
</evidence>
<organism evidence="7">
    <name type="scientific">Lygus hesperus</name>
    <name type="common">Western plant bug</name>
    <dbReference type="NCBI Taxonomy" id="30085"/>
    <lineage>
        <taxon>Eukaryota</taxon>
        <taxon>Metazoa</taxon>
        <taxon>Ecdysozoa</taxon>
        <taxon>Arthropoda</taxon>
        <taxon>Hexapoda</taxon>
        <taxon>Insecta</taxon>
        <taxon>Pterygota</taxon>
        <taxon>Neoptera</taxon>
        <taxon>Paraneoptera</taxon>
        <taxon>Hemiptera</taxon>
        <taxon>Heteroptera</taxon>
        <taxon>Panheteroptera</taxon>
        <taxon>Cimicomorpha</taxon>
        <taxon>Miridae</taxon>
        <taxon>Mirini</taxon>
        <taxon>Lygus</taxon>
    </lineage>
</organism>
<evidence type="ECO:0000256" key="1">
    <source>
        <dbReference type="ARBA" id="ARBA00022695"/>
    </source>
</evidence>
<dbReference type="Gene3D" id="3.30.70.270">
    <property type="match status" value="2"/>
</dbReference>
<gene>
    <name evidence="7" type="primary">pol_342</name>
    <name evidence="7" type="ORF">CM83_105281</name>
</gene>
<evidence type="ECO:0000256" key="5">
    <source>
        <dbReference type="ARBA" id="ARBA00023268"/>
    </source>
</evidence>
<reference evidence="7" key="2">
    <citation type="submission" date="2014-07" db="EMBL/GenBank/DDBJ databases">
        <authorList>
            <person name="Hull J."/>
        </authorList>
    </citation>
    <scope>NUCLEOTIDE SEQUENCE</scope>
</reference>
<proteinExistence type="predicted"/>
<dbReference type="FunFam" id="3.10.20.370:FF:000001">
    <property type="entry name" value="Retrovirus-related Pol polyprotein from transposon 17.6-like protein"/>
    <property type="match status" value="1"/>
</dbReference>
<dbReference type="PANTHER" id="PTHR37984">
    <property type="entry name" value="PROTEIN CBG26694"/>
    <property type="match status" value="1"/>
</dbReference>
<feature type="non-terminal residue" evidence="7">
    <location>
        <position position="195"/>
    </location>
</feature>
<dbReference type="InterPro" id="IPR043128">
    <property type="entry name" value="Rev_trsase/Diguanyl_cyclase"/>
</dbReference>
<keyword evidence="5" id="KW-0511">Multifunctional enzyme</keyword>
<dbReference type="InterPro" id="IPR041577">
    <property type="entry name" value="RT_RNaseH_2"/>
</dbReference>
<dbReference type="GO" id="GO:0004519">
    <property type="term" value="F:endonuclease activity"/>
    <property type="evidence" value="ECO:0007669"/>
    <property type="project" value="UniProtKB-KW"/>
</dbReference>
<evidence type="ECO:0000313" key="7">
    <source>
        <dbReference type="EMBL" id="JAG04601.1"/>
    </source>
</evidence>
<keyword evidence="1" id="KW-0808">Transferase</keyword>